<feature type="compositionally biased region" description="Basic and acidic residues" evidence="1">
    <location>
        <begin position="349"/>
        <end position="372"/>
    </location>
</feature>
<evidence type="ECO:0000313" key="3">
    <source>
        <dbReference type="Proteomes" id="UP000293652"/>
    </source>
</evidence>
<name>A0A4Q8Y0T0_RHILE</name>
<dbReference type="AlphaFoldDB" id="A0A4Q8Y0T0"/>
<feature type="compositionally biased region" description="Basic and acidic residues" evidence="1">
    <location>
        <begin position="301"/>
        <end position="327"/>
    </location>
</feature>
<evidence type="ECO:0000313" key="2">
    <source>
        <dbReference type="EMBL" id="TAX72961.1"/>
    </source>
</evidence>
<feature type="compositionally biased region" description="Basic and acidic residues" evidence="1">
    <location>
        <begin position="400"/>
        <end position="430"/>
    </location>
</feature>
<comment type="caution">
    <text evidence="2">The sequence shown here is derived from an EMBL/GenBank/DDBJ whole genome shotgun (WGS) entry which is preliminary data.</text>
</comment>
<protein>
    <recommendedName>
        <fullName evidence="4">Relaxase/mobilization nuclease domain-containing protein</fullName>
    </recommendedName>
</protein>
<dbReference type="Proteomes" id="UP000293652">
    <property type="component" value="Unassembled WGS sequence"/>
</dbReference>
<dbReference type="EMBL" id="SIPC01000001">
    <property type="protein sequence ID" value="TAX72961.1"/>
    <property type="molecule type" value="Genomic_DNA"/>
</dbReference>
<sequence length="541" mass="60636">MLIKFFRNGQGGGSGPVDYLVERDVVAYDQNRNAIRDERGEVMLFAREPLPEVLRGDADRMRTLIDACPHQWTYRAGVIAFTAEDAPNPAQQRQVMDAFESLAFAGLEADQRDMLWVRHTHEGRVELHFVTPRMELASGRSLNIAPPGYQKHYDAFRDVLNKEHGWNDPMAPERARETASLIESVRHGDARELIHDWIVQRIETGEIRDRPSMTEALTAAGFDLPRAGKNYITVRDPETDERWRLKGDLFREDWTRENTLERALERSAGEPGRSGSRLDAIALDELRDRLERSLEARASYNRDRYPQLHGREPPALERGTGDDRGGREPASVDGAAVLPDHGRGGVTDRPVEFHRELVLGGPDDRPRPERQPLADGLADQPDQQRQSPDMGRQPPSADHLPGRDRQNAMPEDRPGRLTDDHTPQTTDARDPVPAGARIAGLRRDVDERIEQRNRAVRGAGETLDRHDRKSASGFGRIAEIAHRVTGYLHERLARLRQSFQRHGLDRAGGSIRPAGASRSDAGGGHANDVKGRSPAPGRGRN</sequence>
<evidence type="ECO:0008006" key="4">
    <source>
        <dbReference type="Google" id="ProtNLM"/>
    </source>
</evidence>
<proteinExistence type="predicted"/>
<accession>A0A4Q8Y0T0</accession>
<organism evidence="2 3">
    <name type="scientific">Rhizobium leguminosarum</name>
    <dbReference type="NCBI Taxonomy" id="384"/>
    <lineage>
        <taxon>Bacteria</taxon>
        <taxon>Pseudomonadati</taxon>
        <taxon>Pseudomonadota</taxon>
        <taxon>Alphaproteobacteria</taxon>
        <taxon>Hyphomicrobiales</taxon>
        <taxon>Rhizobiaceae</taxon>
        <taxon>Rhizobium/Agrobacterium group</taxon>
        <taxon>Rhizobium</taxon>
    </lineage>
</organism>
<gene>
    <name evidence="2" type="ORF">ELI03_14975</name>
</gene>
<feature type="region of interest" description="Disordered" evidence="1">
    <location>
        <begin position="504"/>
        <end position="541"/>
    </location>
</feature>
<evidence type="ECO:0000256" key="1">
    <source>
        <dbReference type="SAM" id="MobiDB-lite"/>
    </source>
</evidence>
<reference evidence="2 3" key="1">
    <citation type="submission" date="2019-02" db="EMBL/GenBank/DDBJ databases">
        <title>The genomic architecture of introgression among sibling species of bacteria.</title>
        <authorList>
            <person name="Cavassim M.I.A."/>
            <person name="Moeskjaer S."/>
            <person name="Moslemi C."/>
            <person name="Fields B."/>
            <person name="Bachmann A."/>
            <person name="Vilhjalmsson B."/>
            <person name="Schierup M.H."/>
            <person name="Young J.P.W."/>
            <person name="Andersen S.U."/>
        </authorList>
    </citation>
    <scope>NUCLEOTIDE SEQUENCE [LARGE SCALE GENOMIC DNA]</scope>
    <source>
        <strain evidence="2 3">SM145A</strain>
    </source>
</reference>
<feature type="region of interest" description="Disordered" evidence="1">
    <location>
        <begin position="301"/>
        <end position="436"/>
    </location>
</feature>